<sequence>MAYISKSRPKATLAARVFEGPNGTGRLLADLGIVAGGDVSKEKMRERKAKLAQYDKERRS</sequence>
<organism evidence="1">
    <name type="scientific">marine sediment metagenome</name>
    <dbReference type="NCBI Taxonomy" id="412755"/>
    <lineage>
        <taxon>unclassified sequences</taxon>
        <taxon>metagenomes</taxon>
        <taxon>ecological metagenomes</taxon>
    </lineage>
</organism>
<accession>X0SEV2</accession>
<comment type="caution">
    <text evidence="1">The sequence shown here is derived from an EMBL/GenBank/DDBJ whole genome shotgun (WGS) entry which is preliminary data.</text>
</comment>
<dbReference type="AlphaFoldDB" id="X0SEV2"/>
<name>X0SEV2_9ZZZZ</name>
<gene>
    <name evidence="1" type="ORF">S01H1_10800</name>
</gene>
<protein>
    <submittedName>
        <fullName evidence="1">Uncharacterized protein</fullName>
    </submittedName>
</protein>
<reference evidence="1" key="1">
    <citation type="journal article" date="2014" name="Front. Microbiol.">
        <title>High frequency of phylogenetically diverse reductive dehalogenase-homologous genes in deep subseafloor sedimentary metagenomes.</title>
        <authorList>
            <person name="Kawai M."/>
            <person name="Futagami T."/>
            <person name="Toyoda A."/>
            <person name="Takaki Y."/>
            <person name="Nishi S."/>
            <person name="Hori S."/>
            <person name="Arai W."/>
            <person name="Tsubouchi T."/>
            <person name="Morono Y."/>
            <person name="Uchiyama I."/>
            <person name="Ito T."/>
            <person name="Fujiyama A."/>
            <person name="Inagaki F."/>
            <person name="Takami H."/>
        </authorList>
    </citation>
    <scope>NUCLEOTIDE SEQUENCE</scope>
    <source>
        <strain evidence="1">Expedition CK06-06</strain>
    </source>
</reference>
<proteinExistence type="predicted"/>
<evidence type="ECO:0000313" key="1">
    <source>
        <dbReference type="EMBL" id="GAF74432.1"/>
    </source>
</evidence>
<dbReference type="EMBL" id="BARS01005504">
    <property type="protein sequence ID" value="GAF74432.1"/>
    <property type="molecule type" value="Genomic_DNA"/>
</dbReference>